<reference evidence="1 2" key="1">
    <citation type="submission" date="2014-02" db="EMBL/GenBank/DDBJ databases">
        <title>Single nucleus genome sequencing reveals high similarity among nuclei of an endomycorrhizal fungus.</title>
        <authorList>
            <person name="Lin K."/>
            <person name="Geurts R."/>
            <person name="Zhang Z."/>
            <person name="Limpens E."/>
            <person name="Saunders D.G."/>
            <person name="Mu D."/>
            <person name="Pang E."/>
            <person name="Cao H."/>
            <person name="Cha H."/>
            <person name="Lin T."/>
            <person name="Zhou Q."/>
            <person name="Shang Y."/>
            <person name="Li Y."/>
            <person name="Ivanov S."/>
            <person name="Sharma T."/>
            <person name="Velzen R.V."/>
            <person name="Ruijter N.D."/>
            <person name="Aanen D.K."/>
            <person name="Win J."/>
            <person name="Kamoun S."/>
            <person name="Bisseling T."/>
            <person name="Huang S."/>
        </authorList>
    </citation>
    <scope>NUCLEOTIDE SEQUENCE [LARGE SCALE GENOMIC DNA]</scope>
    <source>
        <strain evidence="2">DAOM197198w</strain>
    </source>
</reference>
<accession>A0A015L7D4</accession>
<dbReference type="Proteomes" id="UP000022910">
    <property type="component" value="Unassembled WGS sequence"/>
</dbReference>
<sequence length="114" mass="13008">MYSLCEEMSAKLLRMVGDACATKCDIEGATRVGNHGWKDHKQWAERNWMTIEESLHERFLSCFSPLINPFTAQIILTATTLIQFFQMSHMERCALVGGWVDEIRLASDDLLISP</sequence>
<name>A0A015L7D4_RHIIW</name>
<evidence type="ECO:0000313" key="1">
    <source>
        <dbReference type="EMBL" id="EXX68476.1"/>
    </source>
</evidence>
<dbReference type="HOGENOM" id="CLU_2122399_0_0_1"/>
<keyword evidence="2" id="KW-1185">Reference proteome</keyword>
<dbReference type="OrthoDB" id="2422840at2759"/>
<proteinExistence type="predicted"/>
<dbReference type="EMBL" id="JEMT01017276">
    <property type="protein sequence ID" value="EXX68476.1"/>
    <property type="molecule type" value="Genomic_DNA"/>
</dbReference>
<evidence type="ECO:0000313" key="2">
    <source>
        <dbReference type="Proteomes" id="UP000022910"/>
    </source>
</evidence>
<comment type="caution">
    <text evidence="1">The sequence shown here is derived from an EMBL/GenBank/DDBJ whole genome shotgun (WGS) entry which is preliminary data.</text>
</comment>
<organism evidence="1 2">
    <name type="scientific">Rhizophagus irregularis (strain DAOM 197198w)</name>
    <name type="common">Glomus intraradices</name>
    <dbReference type="NCBI Taxonomy" id="1432141"/>
    <lineage>
        <taxon>Eukaryota</taxon>
        <taxon>Fungi</taxon>
        <taxon>Fungi incertae sedis</taxon>
        <taxon>Mucoromycota</taxon>
        <taxon>Glomeromycotina</taxon>
        <taxon>Glomeromycetes</taxon>
        <taxon>Glomerales</taxon>
        <taxon>Glomeraceae</taxon>
        <taxon>Rhizophagus</taxon>
    </lineage>
</organism>
<dbReference type="STRING" id="1432141.A0A015L7D4"/>
<gene>
    <name evidence="1" type="ORF">RirG_104890</name>
</gene>
<protein>
    <submittedName>
        <fullName evidence="1">Uncharacterized protein</fullName>
    </submittedName>
</protein>
<dbReference type="AlphaFoldDB" id="A0A015L7D4"/>